<dbReference type="Proteomes" id="UP000243342">
    <property type="component" value="Unassembled WGS sequence"/>
</dbReference>
<dbReference type="STRING" id="1428644.BIV57_14320"/>
<organism evidence="2 3">
    <name type="scientific">Mangrovactinospora gilvigrisea</name>
    <dbReference type="NCBI Taxonomy" id="1428644"/>
    <lineage>
        <taxon>Bacteria</taxon>
        <taxon>Bacillati</taxon>
        <taxon>Actinomycetota</taxon>
        <taxon>Actinomycetes</taxon>
        <taxon>Kitasatosporales</taxon>
        <taxon>Streptomycetaceae</taxon>
        <taxon>Mangrovactinospora</taxon>
    </lineage>
</organism>
<evidence type="ECO:0000259" key="1">
    <source>
        <dbReference type="Pfam" id="PF18478"/>
    </source>
</evidence>
<dbReference type="RefSeq" id="WP_071657236.1">
    <property type="nucleotide sequence ID" value="NZ_MLCF01000074.1"/>
</dbReference>
<feature type="domain" description="VapC45 PIN like" evidence="1">
    <location>
        <begin position="7"/>
        <end position="87"/>
    </location>
</feature>
<dbReference type="OrthoDB" id="462742at2"/>
<keyword evidence="3" id="KW-1185">Reference proteome</keyword>
<accession>A0A1J7BDT3</accession>
<protein>
    <recommendedName>
        <fullName evidence="1">VapC45 PIN like domain-containing protein</fullName>
    </recommendedName>
</protein>
<comment type="caution">
    <text evidence="2">The sequence shown here is derived from an EMBL/GenBank/DDBJ whole genome shotgun (WGS) entry which is preliminary data.</text>
</comment>
<sequence length="131" mass="15071">MPQPQLEFFVDRNLGRSTPARLRERGWTLHLIAEEFPNDAQEISDEVWLHHGLARGWVPLCKDGRIRGRDHERAPIERHGGVLFYLDNQQLKIDEMVRRIVRAETEIIAAVTQGGPALYAIGAEAIRRTWP</sequence>
<dbReference type="Pfam" id="PF18478">
    <property type="entry name" value="PIN_10"/>
    <property type="match status" value="1"/>
</dbReference>
<gene>
    <name evidence="2" type="ORF">BIV57_14320</name>
</gene>
<reference evidence="2 3" key="1">
    <citation type="submission" date="2016-10" db="EMBL/GenBank/DDBJ databases">
        <title>Genome sequence of Streptomyces gilvigriseus MUSC 26.</title>
        <authorList>
            <person name="Lee L.-H."/>
            <person name="Ser H.-L."/>
        </authorList>
    </citation>
    <scope>NUCLEOTIDE SEQUENCE [LARGE SCALE GENOMIC DNA]</scope>
    <source>
        <strain evidence="2 3">MUSC 26</strain>
    </source>
</reference>
<evidence type="ECO:0000313" key="3">
    <source>
        <dbReference type="Proteomes" id="UP000243342"/>
    </source>
</evidence>
<dbReference type="EMBL" id="MLCF01000074">
    <property type="protein sequence ID" value="OIV36835.1"/>
    <property type="molecule type" value="Genomic_DNA"/>
</dbReference>
<name>A0A1J7BDT3_9ACTN</name>
<dbReference type="AlphaFoldDB" id="A0A1J7BDT3"/>
<dbReference type="InterPro" id="IPR041375">
    <property type="entry name" value="VapC45_PIN-like"/>
</dbReference>
<evidence type="ECO:0000313" key="2">
    <source>
        <dbReference type="EMBL" id="OIV36835.1"/>
    </source>
</evidence>
<proteinExistence type="predicted"/>